<dbReference type="VEuPathDB" id="FungiDB:RhiirFUN_008422"/>
<gene>
    <name evidence="1" type="ORF">RhiirA1_485347</name>
</gene>
<name>A0A2N0QIA9_9GLOM</name>
<dbReference type="Gene3D" id="1.10.150.50">
    <property type="entry name" value="Transcription Factor, Ets-1"/>
    <property type="match status" value="1"/>
</dbReference>
<feature type="non-terminal residue" evidence="1">
    <location>
        <position position="1"/>
    </location>
</feature>
<organism evidence="1 2">
    <name type="scientific">Rhizophagus irregularis</name>
    <dbReference type="NCBI Taxonomy" id="588596"/>
    <lineage>
        <taxon>Eukaryota</taxon>
        <taxon>Fungi</taxon>
        <taxon>Fungi incertae sedis</taxon>
        <taxon>Mucoromycota</taxon>
        <taxon>Glomeromycotina</taxon>
        <taxon>Glomeromycetes</taxon>
        <taxon>Glomerales</taxon>
        <taxon>Glomeraceae</taxon>
        <taxon>Rhizophagus</taxon>
    </lineage>
</organism>
<proteinExistence type="predicted"/>
<dbReference type="VEuPathDB" id="FungiDB:RhiirA1_485347"/>
<dbReference type="Proteomes" id="UP000232688">
    <property type="component" value="Unassembled WGS sequence"/>
</dbReference>
<accession>A0A2N0QIA9</accession>
<protein>
    <submittedName>
        <fullName evidence="1">Uncharacterized protein</fullName>
    </submittedName>
</protein>
<evidence type="ECO:0000313" key="2">
    <source>
        <dbReference type="Proteomes" id="UP000232688"/>
    </source>
</evidence>
<comment type="caution">
    <text evidence="1">The sequence shown here is derived from an EMBL/GenBank/DDBJ whole genome shotgun (WGS) entry which is preliminary data.</text>
</comment>
<dbReference type="AlphaFoldDB" id="A0A2N0QIA9"/>
<reference evidence="1 2" key="1">
    <citation type="submission" date="2017-10" db="EMBL/GenBank/DDBJ databases">
        <title>Extensive intraspecific genome diversity in a model arbuscular mycorrhizal fungus.</title>
        <authorList>
            <person name="Chen E.C.H."/>
            <person name="Morin E."/>
            <person name="Baudet D."/>
            <person name="Noel J."/>
            <person name="Ndikumana S."/>
            <person name="Charron P."/>
            <person name="St-Onge C."/>
            <person name="Giorgi J."/>
            <person name="Grigoriev I.V."/>
            <person name="Roux C."/>
            <person name="Martin F.M."/>
            <person name="Corradi N."/>
        </authorList>
    </citation>
    <scope>NUCLEOTIDE SEQUENCE [LARGE SCALE GENOMIC DNA]</scope>
    <source>
        <strain evidence="1 2">A1</strain>
    </source>
</reference>
<sequence>STSISVAGNETVSLADKIKKSDTAKLIEYLQGQKNLKLSETAIKILEKEELNGGDFFDMTEEEYMQDSLARGLAKSLVKFTKECKNKKLKSFSSYKTKKDLKEVLAKYGVQDRRITDIPQFTPSMIFPFCCILFTLQELTYS</sequence>
<reference evidence="1 2" key="2">
    <citation type="submission" date="2017-10" db="EMBL/GenBank/DDBJ databases">
        <title>Genome analyses suggest a sexual origin of heterokaryosis in a supposedly ancient asexual fungus.</title>
        <authorList>
            <person name="Corradi N."/>
            <person name="Sedzielewska K."/>
            <person name="Noel J."/>
            <person name="Charron P."/>
            <person name="Farinelli L."/>
            <person name="Marton T."/>
            <person name="Kruger M."/>
            <person name="Pelin A."/>
            <person name="Brachmann A."/>
            <person name="Corradi N."/>
        </authorList>
    </citation>
    <scope>NUCLEOTIDE SEQUENCE [LARGE SCALE GENOMIC DNA]</scope>
    <source>
        <strain evidence="1 2">A1</strain>
    </source>
</reference>
<dbReference type="InterPro" id="IPR013761">
    <property type="entry name" value="SAM/pointed_sf"/>
</dbReference>
<evidence type="ECO:0000313" key="1">
    <source>
        <dbReference type="EMBL" id="PKC50787.1"/>
    </source>
</evidence>
<dbReference type="EMBL" id="LLXH01009051">
    <property type="protein sequence ID" value="PKC50787.1"/>
    <property type="molecule type" value="Genomic_DNA"/>
</dbReference>